<evidence type="ECO:0000256" key="1">
    <source>
        <dbReference type="ARBA" id="ARBA00022801"/>
    </source>
</evidence>
<keyword evidence="1" id="KW-0378">Hydrolase</keyword>
<evidence type="ECO:0000313" key="3">
    <source>
        <dbReference type="EMBL" id="EAY02946.1"/>
    </source>
</evidence>
<organism evidence="3 4">
    <name type="scientific">Trichomonas vaginalis (strain ATCC PRA-98 / G3)</name>
    <dbReference type="NCBI Taxonomy" id="412133"/>
    <lineage>
        <taxon>Eukaryota</taxon>
        <taxon>Metamonada</taxon>
        <taxon>Parabasalia</taxon>
        <taxon>Trichomonadida</taxon>
        <taxon>Trichomonadidae</taxon>
        <taxon>Trichomonas</taxon>
    </lineage>
</organism>
<dbReference type="Proteomes" id="UP000001542">
    <property type="component" value="Unassembled WGS sequence"/>
</dbReference>
<evidence type="ECO:0008006" key="5">
    <source>
        <dbReference type="Google" id="ProtNLM"/>
    </source>
</evidence>
<dbReference type="InterPro" id="IPR029018">
    <property type="entry name" value="Hex-like_dom2"/>
</dbReference>
<accession>A2EWJ2</accession>
<evidence type="ECO:0000313" key="4">
    <source>
        <dbReference type="Proteomes" id="UP000001542"/>
    </source>
</evidence>
<reference evidence="3" key="1">
    <citation type="submission" date="2006-10" db="EMBL/GenBank/DDBJ databases">
        <authorList>
            <person name="Amadeo P."/>
            <person name="Zhao Q."/>
            <person name="Wortman J."/>
            <person name="Fraser-Liggett C."/>
            <person name="Carlton J."/>
        </authorList>
    </citation>
    <scope>NUCLEOTIDE SEQUENCE</scope>
    <source>
        <strain evidence="3">G3</strain>
    </source>
</reference>
<sequence length="1109" mass="127823">MFHLFVLFVSSRNITISKRGQTSKYTIYYPKTERGQQPWWRTAAREMQAGIKNITGEVIPMITDDNKLEGKGIFIGPTKYSKEMTTLRFTDLGLDAYEIRFVGDEHLIINGGSRGTIYGVYELLEQYAKFRFYTTWMEIYPSADEFNVDSEVNISDVAAYQYRHIWATDTILNFYHNIRKRANAGDQGLGVDYRGFLWATFGTHTFWAQMPVEEYPVDQFPEMWSLQPDGKRSTIAPCLSNQKAFDAILYHIIKAVDEDNTSSFIEVGHNDDYVYCHCPDCSAKQEKYGGRYSGVMLDFVNRLSDALKPKYPNHIIKMLAYYMTKDAPFNIVGRDNVAIKLCPIGNDIGHAVNESTDAYTIKSMQNIINWSKVVKHIQLYEYYTNFNYPMHITPNHEMIGKNLQFYTKYYIDGYMGEDTMGWLRNPTRRVQHTHMTYYRQYIQSKMMFYPDRPLRYYENDFLYGFYGAEAAAYIRRYLNVSSELVHFRPEVKLSCLGGPISDIQSDNFNYYARWLWGKAVEGAIHSGTEKQIFNTLMGEIPAMNTVYTMEKGKSWPLIVDSKGRVRCKGAQFEEIATKILDRCHNLSYVDPNSNGICAIIRFLDTDGPPIYADYKLYSEGVPAITLKSGKLKAIAGEEPAYGKVFSFTKNGEEYIDNVECLDFCMFRTFKITGHINYNMKLIKNTDTYAHFKYDPSDYTLEKTYTLNDDKLTINVKYRYKGCNTCGDFKGRPTLSVPLDLGDSKDVFYKLGDGPWVRPKFDVVATFVNHLGHNLNGEKSFSICNGRTRKGMRFEFAPSKVNYFSCCLNKSSKFIKVYTGQSYLHMRVGETYETSISLSPLENVLDLPHIDMPNLDTGDKTIHYYPMYYINDIAFPNGGVNQHIPVVDNLSFVGISSYVKTGLPDKGSMLSFSVGRDLPWVYGMHGGYFTLRMRVRCSERSGYDYPWWIGYTTPYHGEWYTGSSMEQIPEKDEYFYIDYKPEPDAHPHTKPWLQALAVCGSMYVEGYYLDQNTSWPVTFNYPYLNYTYNDNLKPMKEPVLREYQQTMKRTPAPYEPYNSRNIGLIVGLVIVGIVVIAGIIVAAFFIYKKLSQKNSDIENDETPDAKESDA</sequence>
<name>A2EWJ2_TRIV3</name>
<evidence type="ECO:0000256" key="2">
    <source>
        <dbReference type="SAM" id="Phobius"/>
    </source>
</evidence>
<dbReference type="VEuPathDB" id="TrichDB:TVAG_337460"/>
<dbReference type="InterPro" id="IPR032287">
    <property type="entry name" value="DUF4838"/>
</dbReference>
<feature type="transmembrane region" description="Helical" evidence="2">
    <location>
        <begin position="1061"/>
        <end position="1086"/>
    </location>
</feature>
<protein>
    <recommendedName>
        <fullName evidence="5">Alpha glucuronidase N-terminal domain-containing protein</fullName>
    </recommendedName>
</protein>
<dbReference type="AlphaFoldDB" id="A2EWJ2"/>
<dbReference type="GO" id="GO:0016787">
    <property type="term" value="F:hydrolase activity"/>
    <property type="evidence" value="ECO:0007669"/>
    <property type="project" value="UniProtKB-KW"/>
</dbReference>
<keyword evidence="2" id="KW-0472">Membrane</keyword>
<keyword evidence="4" id="KW-1185">Reference proteome</keyword>
<dbReference type="VEuPathDB" id="TrichDB:TVAGG3_1022110"/>
<dbReference type="RefSeq" id="XP_001315169.1">
    <property type="nucleotide sequence ID" value="XM_001315134.1"/>
</dbReference>
<gene>
    <name evidence="3" type="ORF">TVAG_337460</name>
</gene>
<dbReference type="Gene3D" id="3.30.379.10">
    <property type="entry name" value="Chitobiase/beta-hexosaminidase domain 2-like"/>
    <property type="match status" value="1"/>
</dbReference>
<keyword evidence="2" id="KW-1133">Transmembrane helix</keyword>
<dbReference type="OrthoDB" id="6501611at2759"/>
<dbReference type="PANTHER" id="PTHR47406:SF2">
    <property type="entry name" value="ALPHA GLUCURONIDASE N-TERMINAL DOMAIN-CONTAINING PROTEIN"/>
    <property type="match status" value="1"/>
</dbReference>
<keyword evidence="2" id="KW-0812">Transmembrane</keyword>
<dbReference type="EMBL" id="DS113519">
    <property type="protein sequence ID" value="EAY02946.1"/>
    <property type="molecule type" value="Genomic_DNA"/>
</dbReference>
<proteinExistence type="predicted"/>
<dbReference type="KEGG" id="tva:4760785"/>
<reference evidence="3" key="2">
    <citation type="journal article" date="2007" name="Science">
        <title>Draft genome sequence of the sexually transmitted pathogen Trichomonas vaginalis.</title>
        <authorList>
            <person name="Carlton J.M."/>
            <person name="Hirt R.P."/>
            <person name="Silva J.C."/>
            <person name="Delcher A.L."/>
            <person name="Schatz M."/>
            <person name="Zhao Q."/>
            <person name="Wortman J.R."/>
            <person name="Bidwell S.L."/>
            <person name="Alsmark U.C.M."/>
            <person name="Besteiro S."/>
            <person name="Sicheritz-Ponten T."/>
            <person name="Noel C.J."/>
            <person name="Dacks J.B."/>
            <person name="Foster P.G."/>
            <person name="Simillion C."/>
            <person name="Van de Peer Y."/>
            <person name="Miranda-Saavedra D."/>
            <person name="Barton G.J."/>
            <person name="Westrop G.D."/>
            <person name="Mueller S."/>
            <person name="Dessi D."/>
            <person name="Fiori P.L."/>
            <person name="Ren Q."/>
            <person name="Paulsen I."/>
            <person name="Zhang H."/>
            <person name="Bastida-Corcuera F.D."/>
            <person name="Simoes-Barbosa A."/>
            <person name="Brown M.T."/>
            <person name="Hayes R.D."/>
            <person name="Mukherjee M."/>
            <person name="Okumura C.Y."/>
            <person name="Schneider R."/>
            <person name="Smith A.J."/>
            <person name="Vanacova S."/>
            <person name="Villalvazo M."/>
            <person name="Haas B.J."/>
            <person name="Pertea M."/>
            <person name="Feldblyum T.V."/>
            <person name="Utterback T.R."/>
            <person name="Shu C.L."/>
            <person name="Osoegawa K."/>
            <person name="de Jong P.J."/>
            <person name="Hrdy I."/>
            <person name="Horvathova L."/>
            <person name="Zubacova Z."/>
            <person name="Dolezal P."/>
            <person name="Malik S.B."/>
            <person name="Logsdon J.M. Jr."/>
            <person name="Henze K."/>
            <person name="Gupta A."/>
            <person name="Wang C.C."/>
            <person name="Dunne R.L."/>
            <person name="Upcroft J.A."/>
            <person name="Upcroft P."/>
            <person name="White O."/>
            <person name="Salzberg S.L."/>
            <person name="Tang P."/>
            <person name="Chiu C.-H."/>
            <person name="Lee Y.-S."/>
            <person name="Embley T.M."/>
            <person name="Coombs G.H."/>
            <person name="Mottram J.C."/>
            <person name="Tachezy J."/>
            <person name="Fraser-Liggett C.M."/>
            <person name="Johnson P.J."/>
        </authorList>
    </citation>
    <scope>NUCLEOTIDE SEQUENCE [LARGE SCALE GENOMIC DNA]</scope>
    <source>
        <strain evidence="3">G3</strain>
    </source>
</reference>
<dbReference type="InParanoid" id="A2EWJ2"/>
<dbReference type="Pfam" id="PF16126">
    <property type="entry name" value="DUF4838"/>
    <property type="match status" value="1"/>
</dbReference>
<dbReference type="PANTHER" id="PTHR47406">
    <property type="entry name" value="COAGULATION FACTOR 5/8 TYPE, C-TERMINAL"/>
    <property type="match status" value="1"/>
</dbReference>
<dbReference type="SUPFAM" id="SSF55545">
    <property type="entry name" value="beta-N-acetylhexosaminidase-like domain"/>
    <property type="match status" value="1"/>
</dbReference>